<accession>A0A3R8MTE7</accession>
<keyword evidence="1" id="KW-1133">Transmembrane helix</keyword>
<protein>
    <submittedName>
        <fullName evidence="2">4-amino-4-deoxy-L-arabinose-phospho-UDP flippase</fullName>
    </submittedName>
</protein>
<feature type="transmembrane region" description="Helical" evidence="1">
    <location>
        <begin position="93"/>
        <end position="111"/>
    </location>
</feature>
<evidence type="ECO:0000256" key="1">
    <source>
        <dbReference type="SAM" id="Phobius"/>
    </source>
</evidence>
<organism evidence="2 3">
    <name type="scientific">Lautropia dentalis</name>
    <dbReference type="NCBI Taxonomy" id="2490857"/>
    <lineage>
        <taxon>Bacteria</taxon>
        <taxon>Pseudomonadati</taxon>
        <taxon>Pseudomonadota</taxon>
        <taxon>Betaproteobacteria</taxon>
        <taxon>Burkholderiales</taxon>
        <taxon>Burkholderiaceae</taxon>
        <taxon>Lautropia</taxon>
    </lineage>
</organism>
<proteinExistence type="predicted"/>
<keyword evidence="1" id="KW-0472">Membrane</keyword>
<feature type="transmembrane region" description="Helical" evidence="1">
    <location>
        <begin position="67"/>
        <end position="87"/>
    </location>
</feature>
<reference evidence="2 3" key="1">
    <citation type="submission" date="2018-11" db="EMBL/GenBank/DDBJ databases">
        <title>Genome sequencing of Lautropia sp. KCOM 2505 (= ChDC F240).</title>
        <authorList>
            <person name="Kook J.-K."/>
            <person name="Park S.-N."/>
            <person name="Lim Y.K."/>
        </authorList>
    </citation>
    <scope>NUCLEOTIDE SEQUENCE [LARGE SCALE GENOMIC DNA]</scope>
    <source>
        <strain evidence="2 3">KCOM 2505</strain>
    </source>
</reference>
<evidence type="ECO:0000313" key="3">
    <source>
        <dbReference type="Proteomes" id="UP000270261"/>
    </source>
</evidence>
<gene>
    <name evidence="2" type="ORF">EHV23_01750</name>
</gene>
<dbReference type="InterPro" id="IPR037185">
    <property type="entry name" value="EmrE-like"/>
</dbReference>
<name>A0A3R8MTE7_9BURK</name>
<dbReference type="Proteomes" id="UP000270261">
    <property type="component" value="Unassembled WGS sequence"/>
</dbReference>
<dbReference type="OrthoDB" id="7210375at2"/>
<keyword evidence="1" id="KW-0812">Transmembrane</keyword>
<dbReference type="Gene3D" id="1.10.3730.20">
    <property type="match status" value="1"/>
</dbReference>
<dbReference type="EMBL" id="RRUE01000001">
    <property type="protein sequence ID" value="RRN46031.1"/>
    <property type="molecule type" value="Genomic_DNA"/>
</dbReference>
<sequence>MTYVWALICVLGLSGAQILFKLAANALNDTGSWFAPRTAGLMAAALSLMGVMTIFWIWVLQTAELGRVYPIMALAFVIVPAATHVLLGECFTPRYFTGVVLIMVGIVVTVGA</sequence>
<dbReference type="SUPFAM" id="SSF103481">
    <property type="entry name" value="Multidrug resistance efflux transporter EmrE"/>
    <property type="match status" value="1"/>
</dbReference>
<feature type="transmembrane region" description="Helical" evidence="1">
    <location>
        <begin position="40"/>
        <end position="60"/>
    </location>
</feature>
<evidence type="ECO:0000313" key="2">
    <source>
        <dbReference type="EMBL" id="RRN46031.1"/>
    </source>
</evidence>
<keyword evidence="3" id="KW-1185">Reference proteome</keyword>
<dbReference type="AlphaFoldDB" id="A0A3R8MTE7"/>
<comment type="caution">
    <text evidence="2">The sequence shown here is derived from an EMBL/GenBank/DDBJ whole genome shotgun (WGS) entry which is preliminary data.</text>
</comment>